<reference evidence="2 3" key="1">
    <citation type="submission" date="2019-12" db="EMBL/GenBank/DDBJ databases">
        <title>Maritimibacter sp. nov. sp. isolated from sea sand.</title>
        <authorList>
            <person name="Kim J."/>
            <person name="Jeong S.E."/>
            <person name="Jung H.S."/>
            <person name="Jeon C.O."/>
        </authorList>
    </citation>
    <scope>NUCLEOTIDE SEQUENCE [LARGE SCALE GENOMIC DNA]</scope>
    <source>
        <strain evidence="2 3">DP07</strain>
    </source>
</reference>
<dbReference type="AlphaFoldDB" id="A0A845M8S4"/>
<feature type="transmembrane region" description="Helical" evidence="1">
    <location>
        <begin position="21"/>
        <end position="42"/>
    </location>
</feature>
<organism evidence="2 3">
    <name type="scientific">Maritimibacter harenae</name>
    <dbReference type="NCBI Taxonomy" id="2606218"/>
    <lineage>
        <taxon>Bacteria</taxon>
        <taxon>Pseudomonadati</taxon>
        <taxon>Pseudomonadota</taxon>
        <taxon>Alphaproteobacteria</taxon>
        <taxon>Rhodobacterales</taxon>
        <taxon>Roseobacteraceae</taxon>
        <taxon>Maritimibacter</taxon>
    </lineage>
</organism>
<evidence type="ECO:0000313" key="2">
    <source>
        <dbReference type="EMBL" id="MZR12721.1"/>
    </source>
</evidence>
<comment type="caution">
    <text evidence="2">The sequence shown here is derived from an EMBL/GenBank/DDBJ whole genome shotgun (WGS) entry which is preliminary data.</text>
</comment>
<dbReference type="RefSeq" id="WP_161350851.1">
    <property type="nucleotide sequence ID" value="NZ_WTUX01000011.1"/>
</dbReference>
<proteinExistence type="predicted"/>
<dbReference type="Proteomes" id="UP000467322">
    <property type="component" value="Unassembled WGS sequence"/>
</dbReference>
<evidence type="ECO:0000256" key="1">
    <source>
        <dbReference type="SAM" id="Phobius"/>
    </source>
</evidence>
<keyword evidence="3" id="KW-1185">Reference proteome</keyword>
<evidence type="ECO:0008006" key="4">
    <source>
        <dbReference type="Google" id="ProtNLM"/>
    </source>
</evidence>
<name>A0A845M8S4_9RHOB</name>
<evidence type="ECO:0000313" key="3">
    <source>
        <dbReference type="Proteomes" id="UP000467322"/>
    </source>
</evidence>
<gene>
    <name evidence="2" type="ORF">GQE99_06770</name>
</gene>
<keyword evidence="1" id="KW-0812">Transmembrane</keyword>
<dbReference type="EMBL" id="WTUX01000011">
    <property type="protein sequence ID" value="MZR12721.1"/>
    <property type="molecule type" value="Genomic_DNA"/>
</dbReference>
<sequence length="64" mass="6852">MPLPIRTIHRFSRDEDGAVTVDWVALTAGILLLGMVTGFTVSSSVPTLANKMSSFLSNTKVGDE</sequence>
<protein>
    <recommendedName>
        <fullName evidence="4">Flp pilus assembly protein, pilin Flp</fullName>
    </recommendedName>
</protein>
<accession>A0A845M8S4</accession>
<keyword evidence="1" id="KW-0472">Membrane</keyword>
<keyword evidence="1" id="KW-1133">Transmembrane helix</keyword>